<keyword evidence="6" id="KW-0560">Oxidoreductase</keyword>
<dbReference type="Gene3D" id="3.20.20.70">
    <property type="entry name" value="Aldolase class I"/>
    <property type="match status" value="1"/>
</dbReference>
<dbReference type="STRING" id="225359.A0A2S4PHZ7"/>
<keyword evidence="2" id="KW-0285">Flavoprotein</keyword>
<evidence type="ECO:0000256" key="10">
    <source>
        <dbReference type="SAM" id="MobiDB-lite"/>
    </source>
</evidence>
<dbReference type="InterPro" id="IPR052582">
    <property type="entry name" value="tRNA-DUS-like"/>
</dbReference>
<dbReference type="PROSITE" id="PS01136">
    <property type="entry name" value="UPF0034"/>
    <property type="match status" value="1"/>
</dbReference>
<evidence type="ECO:0000313" key="12">
    <source>
        <dbReference type="EMBL" id="POS81657.1"/>
    </source>
</evidence>
<name>A0A2S4PHZ7_9PEZI</name>
<organism evidence="12 13">
    <name type="scientific">Erysiphe pulchra</name>
    <dbReference type="NCBI Taxonomy" id="225359"/>
    <lineage>
        <taxon>Eukaryota</taxon>
        <taxon>Fungi</taxon>
        <taxon>Dikarya</taxon>
        <taxon>Ascomycota</taxon>
        <taxon>Pezizomycotina</taxon>
        <taxon>Leotiomycetes</taxon>
        <taxon>Erysiphales</taxon>
        <taxon>Erysiphaceae</taxon>
        <taxon>Erysiphe</taxon>
    </lineage>
</organism>
<keyword evidence="4" id="KW-0507">mRNA processing</keyword>
<feature type="non-terminal residue" evidence="12">
    <location>
        <position position="1"/>
    </location>
</feature>
<dbReference type="Pfam" id="PF01207">
    <property type="entry name" value="Dus"/>
    <property type="match status" value="1"/>
</dbReference>
<dbReference type="InterPro" id="IPR018517">
    <property type="entry name" value="tRNA_hU_synthase_CS"/>
</dbReference>
<evidence type="ECO:0000256" key="9">
    <source>
        <dbReference type="ARBA" id="ARBA00049447"/>
    </source>
</evidence>
<dbReference type="SUPFAM" id="SSF51395">
    <property type="entry name" value="FMN-linked oxidoreductases"/>
    <property type="match status" value="2"/>
</dbReference>
<feature type="non-terminal residue" evidence="12">
    <location>
        <position position="312"/>
    </location>
</feature>
<feature type="compositionally biased region" description="Basic and acidic residues" evidence="10">
    <location>
        <begin position="96"/>
        <end position="110"/>
    </location>
</feature>
<proteinExistence type="predicted"/>
<dbReference type="GO" id="GO:0017150">
    <property type="term" value="F:tRNA dihydrouridine synthase activity"/>
    <property type="evidence" value="ECO:0007669"/>
    <property type="project" value="InterPro"/>
</dbReference>
<comment type="catalytic activity">
    <reaction evidence="8">
        <text>a 5,6-dihydrouridine in mRNA + NAD(+) = a uridine in mRNA + NADH + H(+)</text>
        <dbReference type="Rhea" id="RHEA:69851"/>
        <dbReference type="Rhea" id="RHEA-COMP:14658"/>
        <dbReference type="Rhea" id="RHEA-COMP:17789"/>
        <dbReference type="ChEBI" id="CHEBI:15378"/>
        <dbReference type="ChEBI" id="CHEBI:57540"/>
        <dbReference type="ChEBI" id="CHEBI:57945"/>
        <dbReference type="ChEBI" id="CHEBI:65315"/>
        <dbReference type="ChEBI" id="CHEBI:74443"/>
    </reaction>
    <physiologicalReaction direction="right-to-left" evidence="8">
        <dbReference type="Rhea" id="RHEA:69853"/>
    </physiologicalReaction>
</comment>
<dbReference type="EMBL" id="PEDP01010006">
    <property type="protein sequence ID" value="POS81657.1"/>
    <property type="molecule type" value="Genomic_DNA"/>
</dbReference>
<keyword evidence="13" id="KW-1185">Reference proteome</keyword>
<evidence type="ECO:0000256" key="2">
    <source>
        <dbReference type="ARBA" id="ARBA00022630"/>
    </source>
</evidence>
<evidence type="ECO:0000256" key="5">
    <source>
        <dbReference type="ARBA" id="ARBA00022694"/>
    </source>
</evidence>
<evidence type="ECO:0000259" key="11">
    <source>
        <dbReference type="Pfam" id="PF01207"/>
    </source>
</evidence>
<reference evidence="12 13" key="1">
    <citation type="submission" date="2017-10" db="EMBL/GenBank/DDBJ databases">
        <title>Development of genomic resources for the powdery mildew, Erysiphe pulchra.</title>
        <authorList>
            <person name="Wadl P.A."/>
            <person name="Mack B.M."/>
            <person name="Moore G."/>
            <person name="Beltz S.B."/>
        </authorList>
    </citation>
    <scope>NUCLEOTIDE SEQUENCE [LARGE SCALE GENOMIC DNA]</scope>
    <source>
        <strain evidence="12">Cflorida</strain>
    </source>
</reference>
<comment type="caution">
    <text evidence="12">The sequence shown here is derived from an EMBL/GenBank/DDBJ whole genome shotgun (WGS) entry which is preliminary data.</text>
</comment>
<dbReference type="GO" id="GO:0005737">
    <property type="term" value="C:cytoplasm"/>
    <property type="evidence" value="ECO:0007669"/>
    <property type="project" value="TreeGrafter"/>
</dbReference>
<dbReference type="InterPro" id="IPR035587">
    <property type="entry name" value="DUS-like_FMN-bd"/>
</dbReference>
<evidence type="ECO:0000256" key="6">
    <source>
        <dbReference type="ARBA" id="ARBA00023002"/>
    </source>
</evidence>
<feature type="domain" description="DUS-like FMN-binding" evidence="11">
    <location>
        <begin position="120"/>
        <end position="152"/>
    </location>
</feature>
<comment type="function">
    <text evidence="7">Catalyzes the synthesis of dihydrouridine, a modified base found in the D-loop of most tRNAs. Specifically modifies U47 in cytoplasmic tRNAs. Catalyzes the synthesis of dihydrouridine in some mRNAs, thereby affecting their translation.</text>
</comment>
<sequence length="312" mass="35005">SNPQEWRRLPRQNRARADGALRRVPVAPHCAEVRCRSCLGPGNHRQGHDRNHEDFQRTDEDRGLFRGVLERLEKSFDQPRPERKHHLPASSRARRQAPDLSDRHSGPRDRCRSRKSCREVCAGIDVNAGCPKPFSTTGGMGAALLKHQRSCAQSSAHCLLSANSAPQVSPVLPFTVETNAHATARTSNQSPTEDGRRHLPRSRCRMLDERRCHFARRGYKLVEEYGVDGAMIATAAETNPSCFRAEADGGIASWEEAVKEYVKISMEVENRWSNTKYLLGQMIPGKQPAYKAMTRTKSYGELVEALGWGKEP</sequence>
<feature type="region of interest" description="Disordered" evidence="10">
    <location>
        <begin position="1"/>
        <end position="20"/>
    </location>
</feature>
<dbReference type="OrthoDB" id="10262250at2759"/>
<accession>A0A2S4PHZ7</accession>
<evidence type="ECO:0000256" key="1">
    <source>
        <dbReference type="ARBA" id="ARBA00001917"/>
    </source>
</evidence>
<protein>
    <recommendedName>
        <fullName evidence="11">DUS-like FMN-binding domain-containing protein</fullName>
    </recommendedName>
</protein>
<feature type="region of interest" description="Disordered" evidence="10">
    <location>
        <begin position="72"/>
        <end position="111"/>
    </location>
</feature>
<evidence type="ECO:0000256" key="7">
    <source>
        <dbReference type="ARBA" id="ARBA00045934"/>
    </source>
</evidence>
<evidence type="ECO:0000256" key="3">
    <source>
        <dbReference type="ARBA" id="ARBA00022643"/>
    </source>
</evidence>
<feature type="compositionally biased region" description="Basic residues" evidence="10">
    <location>
        <begin position="82"/>
        <end position="95"/>
    </location>
</feature>
<dbReference type="PANTHER" id="PTHR45936:SF1">
    <property type="entry name" value="TRNA-DIHYDROURIDINE(20) SYNTHASE [NAD(P)+]-LIKE"/>
    <property type="match status" value="1"/>
</dbReference>
<evidence type="ECO:0000313" key="13">
    <source>
        <dbReference type="Proteomes" id="UP000237438"/>
    </source>
</evidence>
<keyword evidence="3" id="KW-0288">FMN</keyword>
<evidence type="ECO:0000256" key="8">
    <source>
        <dbReference type="ARBA" id="ARBA00048342"/>
    </source>
</evidence>
<keyword evidence="5" id="KW-0819">tRNA processing</keyword>
<dbReference type="Proteomes" id="UP000237438">
    <property type="component" value="Unassembled WGS sequence"/>
</dbReference>
<dbReference type="PANTHER" id="PTHR45936">
    <property type="entry name" value="TRNA-DIHYDROURIDINE(20) SYNTHASE [NAD(P)+]-LIKE"/>
    <property type="match status" value="1"/>
</dbReference>
<dbReference type="GO" id="GO:0006397">
    <property type="term" value="P:mRNA processing"/>
    <property type="evidence" value="ECO:0007669"/>
    <property type="project" value="UniProtKB-KW"/>
</dbReference>
<dbReference type="AlphaFoldDB" id="A0A2S4PHZ7"/>
<feature type="compositionally biased region" description="Basic and acidic residues" evidence="10">
    <location>
        <begin position="72"/>
        <end position="81"/>
    </location>
</feature>
<comment type="catalytic activity">
    <reaction evidence="9">
        <text>a 5,6-dihydrouridine in mRNA + NADP(+) = a uridine in mRNA + NADPH + H(+)</text>
        <dbReference type="Rhea" id="RHEA:69855"/>
        <dbReference type="Rhea" id="RHEA-COMP:14658"/>
        <dbReference type="Rhea" id="RHEA-COMP:17789"/>
        <dbReference type="ChEBI" id="CHEBI:15378"/>
        <dbReference type="ChEBI" id="CHEBI:57783"/>
        <dbReference type="ChEBI" id="CHEBI:58349"/>
        <dbReference type="ChEBI" id="CHEBI:65315"/>
        <dbReference type="ChEBI" id="CHEBI:74443"/>
    </reaction>
    <physiologicalReaction direction="right-to-left" evidence="9">
        <dbReference type="Rhea" id="RHEA:69857"/>
    </physiologicalReaction>
</comment>
<dbReference type="InterPro" id="IPR013785">
    <property type="entry name" value="Aldolase_TIM"/>
</dbReference>
<dbReference type="GO" id="GO:0050660">
    <property type="term" value="F:flavin adenine dinucleotide binding"/>
    <property type="evidence" value="ECO:0007669"/>
    <property type="project" value="InterPro"/>
</dbReference>
<gene>
    <name evidence="12" type="ORF">EPUL_006332</name>
</gene>
<comment type="cofactor">
    <cofactor evidence="1">
        <name>FMN</name>
        <dbReference type="ChEBI" id="CHEBI:58210"/>
    </cofactor>
</comment>
<evidence type="ECO:0000256" key="4">
    <source>
        <dbReference type="ARBA" id="ARBA00022664"/>
    </source>
</evidence>